<reference evidence="9" key="1">
    <citation type="submission" date="2020-10" db="EMBL/GenBank/DDBJ databases">
        <authorList>
            <person name="Gilroy R."/>
        </authorList>
    </citation>
    <scope>NUCLEOTIDE SEQUENCE</scope>
    <source>
        <strain evidence="9">CHK199-13235</strain>
    </source>
</reference>
<feature type="domain" description="ABC transmembrane type-1" evidence="8">
    <location>
        <begin position="82"/>
        <end position="286"/>
    </location>
</feature>
<evidence type="ECO:0000256" key="6">
    <source>
        <dbReference type="ARBA" id="ARBA00023136"/>
    </source>
</evidence>
<feature type="transmembrane region" description="Helical" evidence="7">
    <location>
        <begin position="85"/>
        <end position="105"/>
    </location>
</feature>
<accession>A0A9D1FN38</accession>
<feature type="transmembrane region" description="Helical" evidence="7">
    <location>
        <begin position="190"/>
        <end position="212"/>
    </location>
</feature>
<keyword evidence="3" id="KW-1003">Cell membrane</keyword>
<evidence type="ECO:0000256" key="2">
    <source>
        <dbReference type="ARBA" id="ARBA00022448"/>
    </source>
</evidence>
<evidence type="ECO:0000256" key="7">
    <source>
        <dbReference type="RuleBase" id="RU363032"/>
    </source>
</evidence>
<sequence>MKKRNNRIRSMRGTDYILMTVVYSSVILLTLTILLPFIIIFFQSVTPQEAMIGSQYTLLPSKLDFAAYEYLLFGSQLIIKGFGNSMFLVIVGTLFSLSLTTMAAYTLSKRYLPYRKFLTYLVYIPMIIGGGLIPTYMVVRLTGLTGSLWACIIPGAVSSWNLFLMRNFFYGIPAEMEEAAMIDGASDATVFFRIVLPVSLPVIATMALFYGVGQWNSWFNPSLYLNNSKQWPLQLVVRQMLNTMNMNFTDNLAGMEQLLLHMPSDNIKKAAVFITTIPVLIFYPFAQKYFVKGMVAGSVKG</sequence>
<dbReference type="AlphaFoldDB" id="A0A9D1FN38"/>
<evidence type="ECO:0000313" key="9">
    <source>
        <dbReference type="EMBL" id="HIS76768.1"/>
    </source>
</evidence>
<gene>
    <name evidence="9" type="ORF">IAB51_08160</name>
</gene>
<protein>
    <submittedName>
        <fullName evidence="9">Carbohydrate ABC transporter permease</fullName>
    </submittedName>
</protein>
<dbReference type="EMBL" id="DVJP01000054">
    <property type="protein sequence ID" value="HIS76768.1"/>
    <property type="molecule type" value="Genomic_DNA"/>
</dbReference>
<dbReference type="InterPro" id="IPR035906">
    <property type="entry name" value="MetI-like_sf"/>
</dbReference>
<evidence type="ECO:0000313" key="10">
    <source>
        <dbReference type="Proteomes" id="UP000824002"/>
    </source>
</evidence>
<proteinExistence type="inferred from homology"/>
<reference evidence="9" key="2">
    <citation type="journal article" date="2021" name="PeerJ">
        <title>Extensive microbial diversity within the chicken gut microbiome revealed by metagenomics and culture.</title>
        <authorList>
            <person name="Gilroy R."/>
            <person name="Ravi A."/>
            <person name="Getino M."/>
            <person name="Pursley I."/>
            <person name="Horton D.L."/>
            <person name="Alikhan N.F."/>
            <person name="Baker D."/>
            <person name="Gharbi K."/>
            <person name="Hall N."/>
            <person name="Watson M."/>
            <person name="Adriaenssens E.M."/>
            <person name="Foster-Nyarko E."/>
            <person name="Jarju S."/>
            <person name="Secka A."/>
            <person name="Antonio M."/>
            <person name="Oren A."/>
            <person name="Chaudhuri R.R."/>
            <person name="La Ragione R."/>
            <person name="Hildebrand F."/>
            <person name="Pallen M.J."/>
        </authorList>
    </citation>
    <scope>NUCLEOTIDE SEQUENCE</scope>
    <source>
        <strain evidence="9">CHK199-13235</strain>
    </source>
</reference>
<evidence type="ECO:0000256" key="4">
    <source>
        <dbReference type="ARBA" id="ARBA00022692"/>
    </source>
</evidence>
<dbReference type="GO" id="GO:0055085">
    <property type="term" value="P:transmembrane transport"/>
    <property type="evidence" value="ECO:0007669"/>
    <property type="project" value="InterPro"/>
</dbReference>
<evidence type="ECO:0000256" key="3">
    <source>
        <dbReference type="ARBA" id="ARBA00022475"/>
    </source>
</evidence>
<dbReference type="InterPro" id="IPR000515">
    <property type="entry name" value="MetI-like"/>
</dbReference>
<dbReference type="Pfam" id="PF00528">
    <property type="entry name" value="BPD_transp_1"/>
    <property type="match status" value="1"/>
</dbReference>
<feature type="transmembrane region" description="Helical" evidence="7">
    <location>
        <begin position="147"/>
        <end position="169"/>
    </location>
</feature>
<keyword evidence="4 7" id="KW-0812">Transmembrane</keyword>
<dbReference type="CDD" id="cd06261">
    <property type="entry name" value="TM_PBP2"/>
    <property type="match status" value="1"/>
</dbReference>
<feature type="transmembrane region" description="Helical" evidence="7">
    <location>
        <begin position="267"/>
        <end position="286"/>
    </location>
</feature>
<evidence type="ECO:0000256" key="5">
    <source>
        <dbReference type="ARBA" id="ARBA00022989"/>
    </source>
</evidence>
<name>A0A9D1FN38_9FIRM</name>
<comment type="subcellular location">
    <subcellularLocation>
        <location evidence="1 7">Cell membrane</location>
        <topology evidence="1 7">Multi-pass membrane protein</topology>
    </subcellularLocation>
</comment>
<dbReference type="PANTHER" id="PTHR43744:SF9">
    <property type="entry name" value="POLYGALACTURONAN_RHAMNOGALACTURONAN TRANSPORT SYSTEM PERMEASE PROTEIN YTCP"/>
    <property type="match status" value="1"/>
</dbReference>
<keyword evidence="5 7" id="KW-1133">Transmembrane helix</keyword>
<comment type="caution">
    <text evidence="9">The sequence shown here is derived from an EMBL/GenBank/DDBJ whole genome shotgun (WGS) entry which is preliminary data.</text>
</comment>
<keyword evidence="6 7" id="KW-0472">Membrane</keyword>
<feature type="transmembrane region" description="Helical" evidence="7">
    <location>
        <begin position="21"/>
        <end position="42"/>
    </location>
</feature>
<evidence type="ECO:0000256" key="1">
    <source>
        <dbReference type="ARBA" id="ARBA00004651"/>
    </source>
</evidence>
<dbReference type="PANTHER" id="PTHR43744">
    <property type="entry name" value="ABC TRANSPORTER PERMEASE PROTEIN MG189-RELATED-RELATED"/>
    <property type="match status" value="1"/>
</dbReference>
<organism evidence="9 10">
    <name type="scientific">Candidatus Merdivicinus excrementipullorum</name>
    <dbReference type="NCBI Taxonomy" id="2840867"/>
    <lineage>
        <taxon>Bacteria</taxon>
        <taxon>Bacillati</taxon>
        <taxon>Bacillota</taxon>
        <taxon>Clostridia</taxon>
        <taxon>Eubacteriales</taxon>
        <taxon>Oscillospiraceae</taxon>
        <taxon>Oscillospiraceae incertae sedis</taxon>
        <taxon>Candidatus Merdivicinus</taxon>
    </lineage>
</organism>
<keyword evidence="2 7" id="KW-0813">Transport</keyword>
<dbReference type="SUPFAM" id="SSF161098">
    <property type="entry name" value="MetI-like"/>
    <property type="match status" value="1"/>
</dbReference>
<dbReference type="Proteomes" id="UP000824002">
    <property type="component" value="Unassembled WGS sequence"/>
</dbReference>
<comment type="similarity">
    <text evidence="7">Belongs to the binding-protein-dependent transport system permease family.</text>
</comment>
<evidence type="ECO:0000259" key="8">
    <source>
        <dbReference type="PROSITE" id="PS50928"/>
    </source>
</evidence>
<dbReference type="PROSITE" id="PS50928">
    <property type="entry name" value="ABC_TM1"/>
    <property type="match status" value="1"/>
</dbReference>
<dbReference type="Gene3D" id="1.10.3720.10">
    <property type="entry name" value="MetI-like"/>
    <property type="match status" value="1"/>
</dbReference>
<feature type="transmembrane region" description="Helical" evidence="7">
    <location>
        <begin position="117"/>
        <end position="141"/>
    </location>
</feature>
<dbReference type="GO" id="GO:0005886">
    <property type="term" value="C:plasma membrane"/>
    <property type="evidence" value="ECO:0007669"/>
    <property type="project" value="UniProtKB-SubCell"/>
</dbReference>